<evidence type="ECO:0008006" key="3">
    <source>
        <dbReference type="Google" id="ProtNLM"/>
    </source>
</evidence>
<comment type="caution">
    <text evidence="1">The sequence shown here is derived from an EMBL/GenBank/DDBJ whole genome shotgun (WGS) entry which is preliminary data.</text>
</comment>
<sequence length="433" mass="47115">MDLSKLHIIKAGEHIEAVDALPVGDDLPKWEKSGRKKIEPWLSALFQSEHLSLLLGSGFTVAACHASGCNAQGMGQIDFGLPLNARVLAEATRRAVKAGRGTANIEDQLSVALALQEGLAIAGQTEDAAAWDSAINSALNAFLGSILESERAFANAQSGRGVELISRLVLSCAARTASRERLHILTTNYDRFVEKIADVAGLHLVDRFVGALEPVFRASRLRLDMHYNPPGIRGEPRLLEGVCHFSKVHGSLDWVSDGDTIVRKPIAFGAGGDHPSIPRSPLGNVMIYPNAAKDLETAGFPFAELFRDMSSQLVRPNSTLVTYGYGFGDEHINRIIGDMLALPSTHLCIISYGNAGNKVDPHDRIRTFYERVARPQQFTLLLGSHFAALDTLVETYFPSPALDPIYFRRAQLLSNRGQGGEAEETSIEQEPAR</sequence>
<accession>A0A7W6NDC9</accession>
<protein>
    <recommendedName>
        <fullName evidence="3">SIR2-like domain-containing protein</fullName>
    </recommendedName>
</protein>
<name>A0A7W6NDC9_9HYPH</name>
<organism evidence="1 2">
    <name type="scientific">Devosia subaequoris</name>
    <dbReference type="NCBI Taxonomy" id="395930"/>
    <lineage>
        <taxon>Bacteria</taxon>
        <taxon>Pseudomonadati</taxon>
        <taxon>Pseudomonadota</taxon>
        <taxon>Alphaproteobacteria</taxon>
        <taxon>Hyphomicrobiales</taxon>
        <taxon>Devosiaceae</taxon>
        <taxon>Devosia</taxon>
    </lineage>
</organism>
<gene>
    <name evidence="1" type="ORF">GGR20_003714</name>
</gene>
<dbReference type="AlphaFoldDB" id="A0A7W6NDC9"/>
<proteinExistence type="predicted"/>
<reference evidence="1 2" key="1">
    <citation type="submission" date="2020-08" db="EMBL/GenBank/DDBJ databases">
        <title>Genomic Encyclopedia of Type Strains, Phase IV (KMG-IV): sequencing the most valuable type-strain genomes for metagenomic binning, comparative biology and taxonomic classification.</title>
        <authorList>
            <person name="Goeker M."/>
        </authorList>
    </citation>
    <scope>NUCLEOTIDE SEQUENCE [LARGE SCALE GENOMIC DNA]</scope>
    <source>
        <strain evidence="1 2">DSM 23447</strain>
    </source>
</reference>
<evidence type="ECO:0000313" key="1">
    <source>
        <dbReference type="EMBL" id="MBB4054042.1"/>
    </source>
</evidence>
<dbReference type="Pfam" id="PF13289">
    <property type="entry name" value="SIR2_2"/>
    <property type="match status" value="1"/>
</dbReference>
<dbReference type="RefSeq" id="WP_183312778.1">
    <property type="nucleotide sequence ID" value="NZ_JACIEW010000018.1"/>
</dbReference>
<dbReference type="EMBL" id="JACIEW010000018">
    <property type="protein sequence ID" value="MBB4054042.1"/>
    <property type="molecule type" value="Genomic_DNA"/>
</dbReference>
<keyword evidence="2" id="KW-1185">Reference proteome</keyword>
<evidence type="ECO:0000313" key="2">
    <source>
        <dbReference type="Proteomes" id="UP000547011"/>
    </source>
</evidence>
<dbReference type="Proteomes" id="UP000547011">
    <property type="component" value="Unassembled WGS sequence"/>
</dbReference>